<evidence type="ECO:0000313" key="4">
    <source>
        <dbReference type="Proteomes" id="UP000824028"/>
    </source>
</evidence>
<gene>
    <name evidence="3" type="ORF">H9814_10070</name>
</gene>
<feature type="domain" description="Mce/MlaD" evidence="2">
    <location>
        <begin position="37"/>
        <end position="104"/>
    </location>
</feature>
<keyword evidence="1" id="KW-1133">Transmembrane helix</keyword>
<name>A0A9D2EA68_9BACE</name>
<proteinExistence type="predicted"/>
<evidence type="ECO:0000313" key="3">
    <source>
        <dbReference type="EMBL" id="HIZ33859.1"/>
    </source>
</evidence>
<dbReference type="InterPro" id="IPR052336">
    <property type="entry name" value="MlaD_Phospholipid_Transporter"/>
</dbReference>
<dbReference type="Proteomes" id="UP000824028">
    <property type="component" value="Unassembled WGS sequence"/>
</dbReference>
<evidence type="ECO:0000256" key="1">
    <source>
        <dbReference type="SAM" id="Phobius"/>
    </source>
</evidence>
<evidence type="ECO:0000259" key="2">
    <source>
        <dbReference type="Pfam" id="PF02470"/>
    </source>
</evidence>
<feature type="transmembrane region" description="Helical" evidence="1">
    <location>
        <begin position="12"/>
        <end position="28"/>
    </location>
</feature>
<protein>
    <submittedName>
        <fullName evidence="3">MCE family protein</fullName>
    </submittedName>
</protein>
<keyword evidence="1" id="KW-0812">Transmembrane</keyword>
<dbReference type="PANTHER" id="PTHR33371">
    <property type="entry name" value="INTERMEMBRANE PHOSPHOLIPID TRANSPORT SYSTEM BINDING PROTEIN MLAD-RELATED"/>
    <property type="match status" value="1"/>
</dbReference>
<dbReference type="InterPro" id="IPR003399">
    <property type="entry name" value="Mce/MlaD"/>
</dbReference>
<keyword evidence="1" id="KW-0472">Membrane</keyword>
<dbReference type="PANTHER" id="PTHR33371:SF4">
    <property type="entry name" value="INTERMEMBRANE PHOSPHOLIPID TRANSPORT SYSTEM BINDING PROTEIN MLAD"/>
    <property type="match status" value="1"/>
</dbReference>
<reference evidence="3" key="1">
    <citation type="journal article" date="2021" name="PeerJ">
        <title>Extensive microbial diversity within the chicken gut microbiome revealed by metagenomics and culture.</title>
        <authorList>
            <person name="Gilroy R."/>
            <person name="Ravi A."/>
            <person name="Getino M."/>
            <person name="Pursley I."/>
            <person name="Horton D.L."/>
            <person name="Alikhan N.F."/>
            <person name="Baker D."/>
            <person name="Gharbi K."/>
            <person name="Hall N."/>
            <person name="Watson M."/>
            <person name="Adriaenssens E.M."/>
            <person name="Foster-Nyarko E."/>
            <person name="Jarju S."/>
            <person name="Secka A."/>
            <person name="Antonio M."/>
            <person name="Oren A."/>
            <person name="Chaudhuri R.R."/>
            <person name="La Ragione R."/>
            <person name="Hildebrand F."/>
            <person name="Pallen M.J."/>
        </authorList>
    </citation>
    <scope>NUCLEOTIDE SEQUENCE</scope>
    <source>
        <strain evidence="3">ChiHjej9B8-1298</strain>
    </source>
</reference>
<accession>A0A9D2EA68</accession>
<dbReference type="EMBL" id="DXBX01000082">
    <property type="protein sequence ID" value="HIZ33859.1"/>
    <property type="molecule type" value="Genomic_DNA"/>
</dbReference>
<comment type="caution">
    <text evidence="3">The sequence shown here is derived from an EMBL/GenBank/DDBJ whole genome shotgun (WGS) entry which is preliminary data.</text>
</comment>
<sequence length="297" mass="32643">MKYFTKEVRIGIAAIIALCVLIYGINYLKGIHLFKPTSYFYVKFQNINGLTKSSPVYADGFRVGIVRELYYDYDRPGNVVAEIDVEPDLRIPKGSSAELAAEMLGGVRMNLLLANNPRERYQTGDTIPGGLNSGMMGEVGQLVPQLKQMLPKLDSIMASLNTLLADPAIPATLHNIEHLTANLSATSGQLHTLMTNDIPQLTGKLNTIGDNFVTISGNLKEIDYAAAMQKVDSTLANVKMITDKLGRKDNTIGLLLNDPSLYNNLNATTANAASLLEDLRLHPKRYVHFSLFGKKDK</sequence>
<reference evidence="3" key="2">
    <citation type="submission" date="2021-04" db="EMBL/GenBank/DDBJ databases">
        <authorList>
            <person name="Gilroy R."/>
        </authorList>
    </citation>
    <scope>NUCLEOTIDE SEQUENCE</scope>
    <source>
        <strain evidence="3">ChiHjej9B8-1298</strain>
    </source>
</reference>
<dbReference type="Pfam" id="PF02470">
    <property type="entry name" value="MlaD"/>
    <property type="match status" value="1"/>
</dbReference>
<organism evidence="3 4">
    <name type="scientific">Candidatus Bacteroides merdigallinarum</name>
    <dbReference type="NCBI Taxonomy" id="2838473"/>
    <lineage>
        <taxon>Bacteria</taxon>
        <taxon>Pseudomonadati</taxon>
        <taxon>Bacteroidota</taxon>
        <taxon>Bacteroidia</taxon>
        <taxon>Bacteroidales</taxon>
        <taxon>Bacteroidaceae</taxon>
        <taxon>Bacteroides</taxon>
    </lineage>
</organism>
<dbReference type="AlphaFoldDB" id="A0A9D2EA68"/>